<evidence type="ECO:0000256" key="1">
    <source>
        <dbReference type="ARBA" id="ARBA00010815"/>
    </source>
</evidence>
<evidence type="ECO:0000313" key="7">
    <source>
        <dbReference type="EMBL" id="EIT71483.1"/>
    </source>
</evidence>
<dbReference type="GO" id="GO:0008168">
    <property type="term" value="F:methyltransferase activity"/>
    <property type="evidence" value="ECO:0007669"/>
    <property type="project" value="UniProtKB-KW"/>
</dbReference>
<dbReference type="PANTHER" id="PTHR43667:SF2">
    <property type="entry name" value="FATTY ACID C-METHYL TRANSFERASE"/>
    <property type="match status" value="1"/>
</dbReference>
<evidence type="ECO:0000256" key="2">
    <source>
        <dbReference type="ARBA" id="ARBA00022603"/>
    </source>
</evidence>
<dbReference type="STRING" id="1172194.WQQ_16200"/>
<accession>I8TCU6</accession>
<dbReference type="RefSeq" id="WP_007184569.1">
    <property type="nucleotide sequence ID" value="NZ_AKGD01000001.1"/>
</dbReference>
<keyword evidence="5" id="KW-0443">Lipid metabolism</keyword>
<sequence length="410" mass="47209">MNENEATEELSLSLPKKARSLAISLRVLLYMLRGLRIGSLDVRLPNGEQRSFRGSEPGPHGQLVIHDAALVRHVLQGGEVGFGDAYLAGCWDSPDLTRLLMVLYRNEPYYKGPFEFNALGRLYGWIQHQRRANTRRGSKANIEYHYDLGNAFYELWLDETMAYSSAVFESPEQSLRDASLNKFRLMAERLQLERGHHLLEIGSGWGGFAIYAAQHYGCTVHSITLSNEQLAEAQRRAQAAGVADRVRFEIRDYRDVHEQYDRVVSIEMYEAVGERYWPGYFKAIEQALKPGGRAAIQGITIDEAIFDQYRNKRDFIQKYIFPGGMLCTPTLFQQLASRAGLVPENTRFHALDYAETLAHWHRNVLAVREQVVQQFDERFLRMWRYYLAYCECGFRTGSCDLMQIDLVKPR</sequence>
<keyword evidence="8" id="KW-1185">Reference proteome</keyword>
<keyword evidence="4" id="KW-0949">S-adenosyl-L-methionine</keyword>
<comment type="caution">
    <text evidence="7">The sequence shown here is derived from an EMBL/GenBank/DDBJ whole genome shotgun (WGS) entry which is preliminary data.</text>
</comment>
<dbReference type="Gene3D" id="3.40.50.150">
    <property type="entry name" value="Vaccinia Virus protein VP39"/>
    <property type="match status" value="1"/>
</dbReference>
<dbReference type="AlphaFoldDB" id="I8TCU6"/>
<evidence type="ECO:0000313" key="8">
    <source>
        <dbReference type="Proteomes" id="UP000003704"/>
    </source>
</evidence>
<evidence type="ECO:0000256" key="3">
    <source>
        <dbReference type="ARBA" id="ARBA00022679"/>
    </source>
</evidence>
<keyword evidence="3" id="KW-0808">Transferase</keyword>
<name>I8TCU6_9GAMM</name>
<gene>
    <name evidence="7" type="ORF">WQQ_16200</name>
</gene>
<protein>
    <recommendedName>
        <fullName evidence="9">Cyclopropane-fatty-acyl-phospholipid synthase</fullName>
    </recommendedName>
</protein>
<dbReference type="CDD" id="cd02440">
    <property type="entry name" value="AdoMet_MTases"/>
    <property type="match status" value="1"/>
</dbReference>
<dbReference type="PATRIC" id="fig|1172194.4.peg.1562"/>
<dbReference type="Pfam" id="PF02353">
    <property type="entry name" value="CMAS"/>
    <property type="match status" value="1"/>
</dbReference>
<dbReference type="InterPro" id="IPR050723">
    <property type="entry name" value="CFA/CMAS"/>
</dbReference>
<proteinExistence type="inferred from homology"/>
<evidence type="ECO:0008006" key="9">
    <source>
        <dbReference type="Google" id="ProtNLM"/>
    </source>
</evidence>
<evidence type="ECO:0000256" key="4">
    <source>
        <dbReference type="ARBA" id="ARBA00022691"/>
    </source>
</evidence>
<dbReference type="Proteomes" id="UP000003704">
    <property type="component" value="Unassembled WGS sequence"/>
</dbReference>
<dbReference type="GO" id="GO:0008610">
    <property type="term" value="P:lipid biosynthetic process"/>
    <property type="evidence" value="ECO:0007669"/>
    <property type="project" value="InterPro"/>
</dbReference>
<feature type="active site" evidence="6">
    <location>
        <position position="390"/>
    </location>
</feature>
<evidence type="ECO:0000256" key="5">
    <source>
        <dbReference type="ARBA" id="ARBA00023098"/>
    </source>
</evidence>
<comment type="similarity">
    <text evidence="1">Belongs to the CFA/CMAS family.</text>
</comment>
<dbReference type="PIRSF" id="PIRSF003085">
    <property type="entry name" value="CMAS"/>
    <property type="match status" value="1"/>
</dbReference>
<dbReference type="PANTHER" id="PTHR43667">
    <property type="entry name" value="CYCLOPROPANE-FATTY-ACYL-PHOSPHOLIPID SYNTHASE"/>
    <property type="match status" value="1"/>
</dbReference>
<dbReference type="EMBL" id="AKGD01000001">
    <property type="protein sequence ID" value="EIT71483.1"/>
    <property type="molecule type" value="Genomic_DNA"/>
</dbReference>
<dbReference type="SUPFAM" id="SSF53335">
    <property type="entry name" value="S-adenosyl-L-methionine-dependent methyltransferases"/>
    <property type="match status" value="1"/>
</dbReference>
<reference evidence="7 8" key="1">
    <citation type="journal article" date="2012" name="J. Bacteriol.">
        <title>Genome Sequence of n-Alkane-Degrading Hydrocarboniphaga effusa Strain AP103T (ATCC BAA-332T).</title>
        <authorList>
            <person name="Chang H.K."/>
            <person name="Zylstra G.J."/>
            <person name="Chae J.C."/>
        </authorList>
    </citation>
    <scope>NUCLEOTIDE SEQUENCE [LARGE SCALE GENOMIC DNA]</scope>
    <source>
        <strain evidence="7 8">AP103</strain>
    </source>
</reference>
<dbReference type="GO" id="GO:0032259">
    <property type="term" value="P:methylation"/>
    <property type="evidence" value="ECO:0007669"/>
    <property type="project" value="UniProtKB-KW"/>
</dbReference>
<evidence type="ECO:0000256" key="6">
    <source>
        <dbReference type="PIRSR" id="PIRSR003085-1"/>
    </source>
</evidence>
<keyword evidence="2" id="KW-0489">Methyltransferase</keyword>
<dbReference type="InterPro" id="IPR003333">
    <property type="entry name" value="CMAS"/>
</dbReference>
<organism evidence="7 8">
    <name type="scientific">Hydrocarboniphaga effusa AP103</name>
    <dbReference type="NCBI Taxonomy" id="1172194"/>
    <lineage>
        <taxon>Bacteria</taxon>
        <taxon>Pseudomonadati</taxon>
        <taxon>Pseudomonadota</taxon>
        <taxon>Gammaproteobacteria</taxon>
        <taxon>Nevskiales</taxon>
        <taxon>Nevskiaceae</taxon>
        <taxon>Hydrocarboniphaga</taxon>
    </lineage>
</organism>
<dbReference type="InterPro" id="IPR029063">
    <property type="entry name" value="SAM-dependent_MTases_sf"/>
</dbReference>